<evidence type="ECO:0000313" key="3">
    <source>
        <dbReference type="Proteomes" id="UP000248917"/>
    </source>
</evidence>
<dbReference type="AlphaFoldDB" id="A0A326RMQ8"/>
<dbReference type="OrthoDB" id="9846220at2"/>
<gene>
    <name evidence="2" type="ORF">CLV31_11684</name>
</gene>
<feature type="transmembrane region" description="Helical" evidence="1">
    <location>
        <begin position="21"/>
        <end position="38"/>
    </location>
</feature>
<keyword evidence="1" id="KW-1133">Transmembrane helix</keyword>
<organism evidence="2 3">
    <name type="scientific">Algoriphagus aquaeductus</name>
    <dbReference type="NCBI Taxonomy" id="475299"/>
    <lineage>
        <taxon>Bacteria</taxon>
        <taxon>Pseudomonadati</taxon>
        <taxon>Bacteroidota</taxon>
        <taxon>Cytophagia</taxon>
        <taxon>Cytophagales</taxon>
        <taxon>Cyclobacteriaceae</taxon>
        <taxon>Algoriphagus</taxon>
    </lineage>
</organism>
<dbReference type="Proteomes" id="UP000248917">
    <property type="component" value="Unassembled WGS sequence"/>
</dbReference>
<dbReference type="RefSeq" id="WP_111394488.1">
    <property type="nucleotide sequence ID" value="NZ_QKTX01000016.1"/>
</dbReference>
<dbReference type="EMBL" id="QKTX01000016">
    <property type="protein sequence ID" value="PZV78655.1"/>
    <property type="molecule type" value="Genomic_DNA"/>
</dbReference>
<keyword evidence="1" id="KW-0472">Membrane</keyword>
<reference evidence="2 3" key="1">
    <citation type="submission" date="2018-06" db="EMBL/GenBank/DDBJ databases">
        <title>Genomic Encyclopedia of Archaeal and Bacterial Type Strains, Phase II (KMG-II): from individual species to whole genera.</title>
        <authorList>
            <person name="Goeker M."/>
        </authorList>
    </citation>
    <scope>NUCLEOTIDE SEQUENCE [LARGE SCALE GENOMIC DNA]</scope>
    <source>
        <strain evidence="2 3">T4</strain>
    </source>
</reference>
<name>A0A326RMQ8_9BACT</name>
<sequence length="133" mass="15119">MSDTKPNNRIHLIIATENMRWFLGIALFFISLGAFPVGPTNPTLPEKDTTTQDFQAETLDVFQFDFSDLIPAEARVRTSSSSSQRLKNDRNFDALDFPGLIFLTCRIAKSYSEIHIDKYLKLLIQHTIQVNAP</sequence>
<comment type="caution">
    <text evidence="2">The sequence shown here is derived from an EMBL/GenBank/DDBJ whole genome shotgun (WGS) entry which is preliminary data.</text>
</comment>
<proteinExistence type="predicted"/>
<keyword evidence="3" id="KW-1185">Reference proteome</keyword>
<accession>A0A326RMQ8</accession>
<evidence type="ECO:0000313" key="2">
    <source>
        <dbReference type="EMBL" id="PZV78655.1"/>
    </source>
</evidence>
<evidence type="ECO:0000256" key="1">
    <source>
        <dbReference type="SAM" id="Phobius"/>
    </source>
</evidence>
<keyword evidence="1" id="KW-0812">Transmembrane</keyword>
<protein>
    <submittedName>
        <fullName evidence="2">Uncharacterized protein</fullName>
    </submittedName>
</protein>